<name>A0A085MAQ0_9BILA</name>
<dbReference type="EMBL" id="KL367474">
    <property type="protein sequence ID" value="KFD73149.1"/>
    <property type="molecule type" value="Genomic_DNA"/>
</dbReference>
<keyword evidence="3" id="KW-1185">Reference proteome</keyword>
<evidence type="ECO:0000313" key="3">
    <source>
        <dbReference type="Proteomes" id="UP000030764"/>
    </source>
</evidence>
<organism evidence="1 3">
    <name type="scientific">Trichuris suis</name>
    <name type="common">pig whipworm</name>
    <dbReference type="NCBI Taxonomy" id="68888"/>
    <lineage>
        <taxon>Eukaryota</taxon>
        <taxon>Metazoa</taxon>
        <taxon>Ecdysozoa</taxon>
        <taxon>Nematoda</taxon>
        <taxon>Enoplea</taxon>
        <taxon>Dorylaimia</taxon>
        <taxon>Trichinellida</taxon>
        <taxon>Trichuridae</taxon>
        <taxon>Trichuris</taxon>
    </lineage>
</organism>
<protein>
    <submittedName>
        <fullName evidence="1">Uncharacterized protein</fullName>
    </submittedName>
</protein>
<dbReference type="Proteomes" id="UP000030764">
    <property type="component" value="Unassembled WGS sequence"/>
</dbReference>
<evidence type="ECO:0000313" key="1">
    <source>
        <dbReference type="EMBL" id="KFD54296.1"/>
    </source>
</evidence>
<evidence type="ECO:0000313" key="2">
    <source>
        <dbReference type="EMBL" id="KFD73149.1"/>
    </source>
</evidence>
<accession>A0A085MAQ0</accession>
<dbReference type="EMBL" id="KL363209">
    <property type="protein sequence ID" value="KFD54296.1"/>
    <property type="molecule type" value="Genomic_DNA"/>
</dbReference>
<sequence>MFKYLIVVECTIDGISPFVYGCEKAYIFIRCIVVVVHLKIKSFDFFYFVTLLLSTRKRLISLLENQLLTETAKRHNEERILLTVYICNNDSFKHYHNQHAVANGIVI</sequence>
<proteinExistence type="predicted"/>
<dbReference type="AlphaFoldDB" id="A0A085MAQ0"/>
<gene>
    <name evidence="1" type="ORF">M513_04838</name>
    <name evidence="2" type="ORF">M514_04838</name>
</gene>
<reference evidence="1 3" key="1">
    <citation type="journal article" date="2014" name="Nat. Genet.">
        <title>Genome and transcriptome of the porcine whipworm Trichuris suis.</title>
        <authorList>
            <person name="Jex A.R."/>
            <person name="Nejsum P."/>
            <person name="Schwarz E.M."/>
            <person name="Hu L."/>
            <person name="Young N.D."/>
            <person name="Hall R.S."/>
            <person name="Korhonen P.K."/>
            <person name="Liao S."/>
            <person name="Thamsborg S."/>
            <person name="Xia J."/>
            <person name="Xu P."/>
            <person name="Wang S."/>
            <person name="Scheerlinck J.P."/>
            <person name="Hofmann A."/>
            <person name="Sternberg P.W."/>
            <person name="Wang J."/>
            <person name="Gasser R.B."/>
        </authorList>
    </citation>
    <scope>NUCLEOTIDE SEQUENCE [LARGE SCALE GENOMIC DNA]</scope>
    <source>
        <strain evidence="2">DCEP-RM93F</strain>
        <strain evidence="1">DCEP-RM93M</strain>
    </source>
</reference>
<dbReference type="Proteomes" id="UP000030758">
    <property type="component" value="Unassembled WGS sequence"/>
</dbReference>